<evidence type="ECO:0000313" key="2">
    <source>
        <dbReference type="Proteomes" id="UP000054776"/>
    </source>
</evidence>
<keyword evidence="2" id="KW-1185">Reference proteome</keyword>
<dbReference type="AlphaFoldDB" id="A0A0V1AJ79"/>
<dbReference type="OrthoDB" id="5911940at2759"/>
<proteinExistence type="predicted"/>
<name>A0A0V1AJ79_TRISP</name>
<protein>
    <submittedName>
        <fullName evidence="1">Uncharacterized protein</fullName>
    </submittedName>
</protein>
<organism evidence="1 2">
    <name type="scientific">Trichinella spiralis</name>
    <name type="common">Trichina worm</name>
    <dbReference type="NCBI Taxonomy" id="6334"/>
    <lineage>
        <taxon>Eukaryota</taxon>
        <taxon>Metazoa</taxon>
        <taxon>Ecdysozoa</taxon>
        <taxon>Nematoda</taxon>
        <taxon>Enoplea</taxon>
        <taxon>Dorylaimia</taxon>
        <taxon>Trichinellida</taxon>
        <taxon>Trichinellidae</taxon>
        <taxon>Trichinella</taxon>
    </lineage>
</organism>
<comment type="caution">
    <text evidence="1">The sequence shown here is derived from an EMBL/GenBank/DDBJ whole genome shotgun (WGS) entry which is preliminary data.</text>
</comment>
<sequence length="121" mass="14146">MVVGPHRHTMNVPKRNFSGRKPLLLEILEQGFHLTRRPNIYDFETRGYKFLNQACRPAEAQLVLGCWESCLELPGSRLFRNRKQITPDQLRRQVLPLWNVVLKYSPIRGQIFPNSQAIYDG</sequence>
<accession>A0A0V1AJ79</accession>
<dbReference type="EMBL" id="JYDH01001499">
    <property type="protein sequence ID" value="KRY24702.1"/>
    <property type="molecule type" value="Genomic_DNA"/>
</dbReference>
<evidence type="ECO:0000313" key="1">
    <source>
        <dbReference type="EMBL" id="KRY24702.1"/>
    </source>
</evidence>
<reference evidence="1 2" key="1">
    <citation type="submission" date="2015-01" db="EMBL/GenBank/DDBJ databases">
        <title>Evolution of Trichinella species and genotypes.</title>
        <authorList>
            <person name="Korhonen P.K."/>
            <person name="Edoardo P."/>
            <person name="Giuseppe L.R."/>
            <person name="Gasser R.B."/>
        </authorList>
    </citation>
    <scope>NUCLEOTIDE SEQUENCE [LARGE SCALE GENOMIC DNA]</scope>
    <source>
        <strain evidence="1">ISS3</strain>
    </source>
</reference>
<dbReference type="InParanoid" id="A0A0V1AJ79"/>
<dbReference type="Proteomes" id="UP000054776">
    <property type="component" value="Unassembled WGS sequence"/>
</dbReference>
<gene>
    <name evidence="1" type="ORF">T01_11423</name>
</gene>